<reference evidence="1 2" key="1">
    <citation type="submission" date="2018-12" db="EMBL/GenBank/DDBJ databases">
        <authorList>
            <person name="Li F."/>
        </authorList>
    </citation>
    <scope>NUCLEOTIDE SEQUENCE [LARGE SCALE GENOMIC DNA]</scope>
    <source>
        <strain evidence="1 2">EGI 6500705</strain>
    </source>
</reference>
<accession>A0A433JWU2</accession>
<dbReference type="InterPro" id="IPR021527">
    <property type="entry name" value="DUF2795"/>
</dbReference>
<proteinExistence type="predicted"/>
<name>A0A433JWU2_9MICO</name>
<dbReference type="Pfam" id="PF11387">
    <property type="entry name" value="DUF2795"/>
    <property type="match status" value="1"/>
</dbReference>
<organism evidence="1 2">
    <name type="scientific">Labedella endophytica</name>
    <dbReference type="NCBI Taxonomy" id="1523160"/>
    <lineage>
        <taxon>Bacteria</taxon>
        <taxon>Bacillati</taxon>
        <taxon>Actinomycetota</taxon>
        <taxon>Actinomycetes</taxon>
        <taxon>Micrococcales</taxon>
        <taxon>Microbacteriaceae</taxon>
        <taxon>Labedella</taxon>
    </lineage>
</organism>
<dbReference type="RefSeq" id="WP_127047113.1">
    <property type="nucleotide sequence ID" value="NZ_RZGZ01000001.1"/>
</dbReference>
<dbReference type="AlphaFoldDB" id="A0A433JWU2"/>
<dbReference type="Proteomes" id="UP000274909">
    <property type="component" value="Unassembled WGS sequence"/>
</dbReference>
<protein>
    <submittedName>
        <fullName evidence="1">DUF2795 domain-containing protein</fullName>
    </submittedName>
</protein>
<dbReference type="EMBL" id="RZGZ01000001">
    <property type="protein sequence ID" value="RUR03579.1"/>
    <property type="molecule type" value="Genomic_DNA"/>
</dbReference>
<sequence>MSVSTSTDTMRRVGDLSALLDTITFPAARDDLLLHAIASHATPSLIGDLRSLAPSRFADAAAVREALAGL</sequence>
<comment type="caution">
    <text evidence="1">The sequence shown here is derived from an EMBL/GenBank/DDBJ whole genome shotgun (WGS) entry which is preliminary data.</text>
</comment>
<evidence type="ECO:0000313" key="2">
    <source>
        <dbReference type="Proteomes" id="UP000274909"/>
    </source>
</evidence>
<gene>
    <name evidence="1" type="ORF">ELQ94_03350</name>
</gene>
<evidence type="ECO:0000313" key="1">
    <source>
        <dbReference type="EMBL" id="RUR03579.1"/>
    </source>
</evidence>
<keyword evidence="2" id="KW-1185">Reference proteome</keyword>
<dbReference type="OrthoDB" id="5124012at2"/>